<dbReference type="InterPro" id="IPR020622">
    <property type="entry name" value="Ala_racemase_pyridoxalP-BS"/>
</dbReference>
<evidence type="ECO:0000256" key="4">
    <source>
        <dbReference type="ARBA" id="ARBA00022898"/>
    </source>
</evidence>
<proteinExistence type="inferred from homology"/>
<feature type="binding site" evidence="7 9">
    <location>
        <position position="343"/>
    </location>
    <ligand>
        <name>substrate</name>
    </ligand>
</feature>
<dbReference type="Pfam" id="PF01168">
    <property type="entry name" value="Ala_racemase_N"/>
    <property type="match status" value="1"/>
</dbReference>
<feature type="modified residue" description="N6-(pyridoxal phosphate)lysine" evidence="7 8">
    <location>
        <position position="67"/>
    </location>
</feature>
<dbReference type="Pfam" id="PF00842">
    <property type="entry name" value="Ala_racemase_C"/>
    <property type="match status" value="1"/>
</dbReference>
<organism evidence="11 12">
    <name type="scientific">Saccharopolyspora shandongensis</name>
    <dbReference type="NCBI Taxonomy" id="418495"/>
    <lineage>
        <taxon>Bacteria</taxon>
        <taxon>Bacillati</taxon>
        <taxon>Actinomycetota</taxon>
        <taxon>Actinomycetes</taxon>
        <taxon>Pseudonocardiales</taxon>
        <taxon>Pseudonocardiaceae</taxon>
        <taxon>Saccharopolyspora</taxon>
    </lineage>
</organism>
<dbReference type="PRINTS" id="PR00992">
    <property type="entry name" value="ALARACEMASE"/>
</dbReference>
<dbReference type="AlphaFoldDB" id="A0A1H3BUQ9"/>
<keyword evidence="5 7" id="KW-0413">Isomerase</keyword>
<dbReference type="GO" id="GO:0009252">
    <property type="term" value="P:peptidoglycan biosynthetic process"/>
    <property type="evidence" value="ECO:0007669"/>
    <property type="project" value="TreeGrafter"/>
</dbReference>
<feature type="active site" description="Proton acceptor; specific for D-alanine" evidence="7">
    <location>
        <position position="67"/>
    </location>
</feature>
<dbReference type="SUPFAM" id="SSF51419">
    <property type="entry name" value="PLP-binding barrel"/>
    <property type="match status" value="1"/>
</dbReference>
<dbReference type="InterPro" id="IPR029066">
    <property type="entry name" value="PLP-binding_barrel"/>
</dbReference>
<dbReference type="GO" id="GO:0030170">
    <property type="term" value="F:pyridoxal phosphate binding"/>
    <property type="evidence" value="ECO:0007669"/>
    <property type="project" value="UniProtKB-UniRule"/>
</dbReference>
<keyword evidence="4 7" id="KW-0663">Pyridoxal phosphate</keyword>
<dbReference type="SUPFAM" id="SSF50621">
    <property type="entry name" value="Alanine racemase C-terminal domain-like"/>
    <property type="match status" value="1"/>
</dbReference>
<dbReference type="NCBIfam" id="TIGR00492">
    <property type="entry name" value="alr"/>
    <property type="match status" value="1"/>
</dbReference>
<dbReference type="PROSITE" id="PS00395">
    <property type="entry name" value="ALANINE_RACEMASE"/>
    <property type="match status" value="1"/>
</dbReference>
<comment type="cofactor">
    <cofactor evidence="2 7 8">
        <name>pyridoxal 5'-phosphate</name>
        <dbReference type="ChEBI" id="CHEBI:597326"/>
    </cofactor>
</comment>
<dbReference type="Gene3D" id="2.40.37.10">
    <property type="entry name" value="Lyase, Ornithine Decarboxylase, Chain A, domain 1"/>
    <property type="match status" value="1"/>
</dbReference>
<comment type="similarity">
    <text evidence="7">Belongs to the alanine racemase family.</text>
</comment>
<dbReference type="STRING" id="418495.SAMN05216215_101171"/>
<comment type="catalytic activity">
    <reaction evidence="1 7">
        <text>L-alanine = D-alanine</text>
        <dbReference type="Rhea" id="RHEA:20249"/>
        <dbReference type="ChEBI" id="CHEBI:57416"/>
        <dbReference type="ChEBI" id="CHEBI:57972"/>
        <dbReference type="EC" id="5.1.1.1"/>
    </reaction>
</comment>
<feature type="binding site" evidence="7 9">
    <location>
        <position position="165"/>
    </location>
    <ligand>
        <name>substrate</name>
    </ligand>
</feature>
<feature type="active site" description="Proton acceptor; specific for L-alanine" evidence="7">
    <location>
        <position position="295"/>
    </location>
</feature>
<dbReference type="EMBL" id="FNOK01000011">
    <property type="protein sequence ID" value="SDX45643.1"/>
    <property type="molecule type" value="Genomic_DNA"/>
</dbReference>
<feature type="domain" description="Alanine racemase C-terminal" evidence="10">
    <location>
        <begin position="274"/>
        <end position="402"/>
    </location>
</feature>
<evidence type="ECO:0000256" key="5">
    <source>
        <dbReference type="ARBA" id="ARBA00023235"/>
    </source>
</evidence>
<dbReference type="InterPro" id="IPR009006">
    <property type="entry name" value="Ala_racemase/Decarboxylase_C"/>
</dbReference>
<dbReference type="PANTHER" id="PTHR30511:SF0">
    <property type="entry name" value="ALANINE RACEMASE, CATABOLIC-RELATED"/>
    <property type="match status" value="1"/>
</dbReference>
<comment type="pathway">
    <text evidence="7">Amino-acid biosynthesis; D-alanine biosynthesis; D-alanine from L-alanine: step 1/1.</text>
</comment>
<sequence>MRPIGEGAGLRYLERGIGVVCDHVPAMSDQPAYRADLRIDVDAIRHNVRVLSARARDSGARTMAIVKSDGYGHGALTVAAAALESGADQIGVASIGEALQLRAGGITAPVLCWLYVEDDDFGPAVAEDIELSAASQESLRRIAAAAEQQGRVARVHLKIDTGLCRNGCPAELWPALVEDAAKAEADGHVEVVAVWSHLACADELDHPSIDRQAERFGLAYEQARAAGLNPIRHLANSAAVLTRPDLHFELVRPGIAVYGLDPVPQHGDHDLRPAMTFRSSVTSTKRIAAGESVSYGQHWTAERPTNIALVPVGYADGVPRTLSGRMSVWLAGKRRPVIGRVCMDQLVVDLGDDQVADGAEVLLFGPGDRGEPTAAEWADTIGTIHYEIVTGMYRPRVTRTVADTGTP</sequence>
<evidence type="ECO:0000256" key="2">
    <source>
        <dbReference type="ARBA" id="ARBA00001933"/>
    </source>
</evidence>
<dbReference type="InterPro" id="IPR001608">
    <property type="entry name" value="Ala_racemase_N"/>
</dbReference>
<dbReference type="InterPro" id="IPR000821">
    <property type="entry name" value="Ala_racemase"/>
</dbReference>
<dbReference type="GO" id="GO:0005829">
    <property type="term" value="C:cytosol"/>
    <property type="evidence" value="ECO:0007669"/>
    <property type="project" value="TreeGrafter"/>
</dbReference>
<dbReference type="UniPathway" id="UPA00042">
    <property type="reaction ID" value="UER00497"/>
</dbReference>
<comment type="function">
    <text evidence="7">Catalyzes the interconversion of L-alanine and D-alanine. May also act on other amino acids.</text>
</comment>
<dbReference type="HAMAP" id="MF_01201">
    <property type="entry name" value="Ala_racemase"/>
    <property type="match status" value="1"/>
</dbReference>
<evidence type="ECO:0000256" key="3">
    <source>
        <dbReference type="ARBA" id="ARBA00013089"/>
    </source>
</evidence>
<name>A0A1H3BUQ9_9PSEU</name>
<keyword evidence="12" id="KW-1185">Reference proteome</keyword>
<dbReference type="CDD" id="cd00430">
    <property type="entry name" value="PLPDE_III_AR"/>
    <property type="match status" value="1"/>
</dbReference>
<evidence type="ECO:0000313" key="12">
    <source>
        <dbReference type="Proteomes" id="UP000199529"/>
    </source>
</evidence>
<evidence type="ECO:0000256" key="8">
    <source>
        <dbReference type="PIRSR" id="PIRSR600821-50"/>
    </source>
</evidence>
<dbReference type="GO" id="GO:0008784">
    <property type="term" value="F:alanine racemase activity"/>
    <property type="evidence" value="ECO:0007669"/>
    <property type="project" value="UniProtKB-UniRule"/>
</dbReference>
<dbReference type="FunFam" id="3.20.20.10:FF:000002">
    <property type="entry name" value="Alanine racemase"/>
    <property type="match status" value="1"/>
</dbReference>
<dbReference type="GO" id="GO:0030632">
    <property type="term" value="P:D-alanine biosynthetic process"/>
    <property type="evidence" value="ECO:0007669"/>
    <property type="project" value="UniProtKB-UniRule"/>
</dbReference>
<evidence type="ECO:0000256" key="9">
    <source>
        <dbReference type="PIRSR" id="PIRSR600821-52"/>
    </source>
</evidence>
<dbReference type="PANTHER" id="PTHR30511">
    <property type="entry name" value="ALANINE RACEMASE"/>
    <property type="match status" value="1"/>
</dbReference>
<reference evidence="12" key="1">
    <citation type="submission" date="2016-10" db="EMBL/GenBank/DDBJ databases">
        <authorList>
            <person name="Varghese N."/>
            <person name="Submissions S."/>
        </authorList>
    </citation>
    <scope>NUCLEOTIDE SEQUENCE [LARGE SCALE GENOMIC DNA]</scope>
    <source>
        <strain evidence="12">CGMCC 4.3530</strain>
    </source>
</reference>
<gene>
    <name evidence="11" type="ORF">SAMN05216215_101171</name>
</gene>
<dbReference type="EC" id="5.1.1.1" evidence="3 7"/>
<evidence type="ECO:0000256" key="7">
    <source>
        <dbReference type="HAMAP-Rule" id="MF_01201"/>
    </source>
</evidence>
<dbReference type="FunFam" id="2.40.37.10:FF:000015">
    <property type="entry name" value="Alanine racemase"/>
    <property type="match status" value="1"/>
</dbReference>
<evidence type="ECO:0000313" key="11">
    <source>
        <dbReference type="EMBL" id="SDX45643.1"/>
    </source>
</evidence>
<evidence type="ECO:0000256" key="6">
    <source>
        <dbReference type="ARBA" id="ARBA00072221"/>
    </source>
</evidence>
<dbReference type="Gene3D" id="3.20.20.10">
    <property type="entry name" value="Alanine racemase"/>
    <property type="match status" value="1"/>
</dbReference>
<dbReference type="SMART" id="SM01005">
    <property type="entry name" value="Ala_racemase_C"/>
    <property type="match status" value="1"/>
</dbReference>
<evidence type="ECO:0000256" key="1">
    <source>
        <dbReference type="ARBA" id="ARBA00000316"/>
    </source>
</evidence>
<dbReference type="Proteomes" id="UP000199529">
    <property type="component" value="Unassembled WGS sequence"/>
</dbReference>
<accession>A0A1H3BUQ9</accession>
<protein>
    <recommendedName>
        <fullName evidence="6 7">Alanine racemase</fullName>
        <ecNumber evidence="3 7">5.1.1.1</ecNumber>
    </recommendedName>
</protein>
<evidence type="ECO:0000259" key="10">
    <source>
        <dbReference type="SMART" id="SM01005"/>
    </source>
</evidence>
<dbReference type="InterPro" id="IPR011079">
    <property type="entry name" value="Ala_racemase_C"/>
</dbReference>